<protein>
    <recommendedName>
        <fullName evidence="3">exo-alpha-sialidase</fullName>
        <ecNumber evidence="3">3.2.1.18</ecNumber>
    </recommendedName>
</protein>
<dbReference type="InterPro" id="IPR011040">
    <property type="entry name" value="Sialidase"/>
</dbReference>
<dbReference type="Pfam" id="PF13088">
    <property type="entry name" value="BNR_2"/>
    <property type="match status" value="1"/>
</dbReference>
<dbReference type="EC" id="3.2.1.18" evidence="3"/>
<proteinExistence type="inferred from homology"/>
<dbReference type="OrthoDB" id="7294637at2"/>
<comment type="similarity">
    <text evidence="2">Belongs to the glycosyl hydrolase 33 family.</text>
</comment>
<gene>
    <name evidence="5" type="ORF">EYB31_12210</name>
</gene>
<dbReference type="InterPro" id="IPR036278">
    <property type="entry name" value="Sialidase_sf"/>
</dbReference>
<evidence type="ECO:0000313" key="5">
    <source>
        <dbReference type="EMBL" id="TBL78985.1"/>
    </source>
</evidence>
<dbReference type="PANTHER" id="PTHR10628:SF30">
    <property type="entry name" value="EXO-ALPHA-SIALIDASE"/>
    <property type="match status" value="1"/>
</dbReference>
<comment type="caution">
    <text evidence="5">The sequence shown here is derived from an EMBL/GenBank/DDBJ whole genome shotgun (WGS) entry which is preliminary data.</text>
</comment>
<feature type="domain" description="Sialidase" evidence="4">
    <location>
        <begin position="81"/>
        <end position="334"/>
    </location>
</feature>
<dbReference type="EMBL" id="SIRE01000008">
    <property type="protein sequence ID" value="TBL78985.1"/>
    <property type="molecule type" value="Genomic_DNA"/>
</dbReference>
<dbReference type="PANTHER" id="PTHR10628">
    <property type="entry name" value="SIALIDASE"/>
    <property type="match status" value="1"/>
</dbReference>
<dbReference type="GO" id="GO:0009313">
    <property type="term" value="P:oligosaccharide catabolic process"/>
    <property type="evidence" value="ECO:0007669"/>
    <property type="project" value="TreeGrafter"/>
</dbReference>
<evidence type="ECO:0000256" key="2">
    <source>
        <dbReference type="ARBA" id="ARBA00009348"/>
    </source>
</evidence>
<accession>A0A4Q9DSP2</accession>
<dbReference type="SUPFAM" id="SSF50939">
    <property type="entry name" value="Sialidases"/>
    <property type="match status" value="1"/>
</dbReference>
<keyword evidence="6" id="KW-1185">Reference proteome</keyword>
<comment type="catalytic activity">
    <reaction evidence="1">
        <text>Hydrolysis of alpha-(2-&gt;3)-, alpha-(2-&gt;6)-, alpha-(2-&gt;8)- glycosidic linkages of terminal sialic acid residues in oligosaccharides, glycoproteins, glycolipids, colominic acid and synthetic substrates.</text>
        <dbReference type="EC" id="3.2.1.18"/>
    </reaction>
</comment>
<dbReference type="GO" id="GO:0005737">
    <property type="term" value="C:cytoplasm"/>
    <property type="evidence" value="ECO:0007669"/>
    <property type="project" value="TreeGrafter"/>
</dbReference>
<dbReference type="Proteomes" id="UP000293142">
    <property type="component" value="Unassembled WGS sequence"/>
</dbReference>
<reference evidence="5 6" key="1">
    <citation type="submission" date="2019-02" db="EMBL/GenBank/DDBJ databases">
        <title>Paenibacillus sp. nov., isolated from surface-sterilized tissue of Thalictrum simplex L.</title>
        <authorList>
            <person name="Tuo L."/>
        </authorList>
    </citation>
    <scope>NUCLEOTIDE SEQUENCE [LARGE SCALE GENOMIC DNA]</scope>
    <source>
        <strain evidence="5 6">N2SHLJ1</strain>
    </source>
</reference>
<name>A0A4Q9DSP2_9BACL</name>
<dbReference type="Gene3D" id="2.120.10.10">
    <property type="match status" value="1"/>
</dbReference>
<dbReference type="GO" id="GO:0004308">
    <property type="term" value="F:exo-alpha-sialidase activity"/>
    <property type="evidence" value="ECO:0007669"/>
    <property type="project" value="UniProtKB-EC"/>
</dbReference>
<dbReference type="InterPro" id="IPR026856">
    <property type="entry name" value="Sialidase_fam"/>
</dbReference>
<evidence type="ECO:0000256" key="3">
    <source>
        <dbReference type="ARBA" id="ARBA00012733"/>
    </source>
</evidence>
<dbReference type="CDD" id="cd15482">
    <property type="entry name" value="Sialidase_non-viral"/>
    <property type="match status" value="1"/>
</dbReference>
<dbReference type="AlphaFoldDB" id="A0A4Q9DSP2"/>
<evidence type="ECO:0000313" key="6">
    <source>
        <dbReference type="Proteomes" id="UP000293142"/>
    </source>
</evidence>
<dbReference type="GO" id="GO:0006689">
    <property type="term" value="P:ganglioside catabolic process"/>
    <property type="evidence" value="ECO:0007669"/>
    <property type="project" value="TreeGrafter"/>
</dbReference>
<sequence>MSTTSCSEPNLLKTDLFTAGEDGYILYRNPCLGVNGNGVIHVFCEARKEGPSSDWAESALVMRRSLDNGVTWEPKVTLSHNPSGPTHNAVAIPDKDEPAVLHVLYGHDYNRVFYIKTADDGASFSEPIDITYVFERFRSEYDWKVIATGIGHGIQLEPSGRLLVPVWLSLGVYGGRHRPSVVSVIYSDDGGLTWNRGEILSDYIVNPSETQAVQLADGSVLLNIRNESPLRRRAYAISKDGVRRWSEPQFDSGLYEPICCGSIVRYTLGRRDGKDRILFCNPDPPEKLPERADSIKNRHHLTVKLSYDECRTWSVSKVLEEGISGYSDLAVGRDQTILCAYNRGTSNGHPFFKKHVCVARFNLEWLTDGRDRLRDN</sequence>
<dbReference type="GO" id="GO:0016020">
    <property type="term" value="C:membrane"/>
    <property type="evidence" value="ECO:0007669"/>
    <property type="project" value="TreeGrafter"/>
</dbReference>
<evidence type="ECO:0000256" key="1">
    <source>
        <dbReference type="ARBA" id="ARBA00000427"/>
    </source>
</evidence>
<evidence type="ECO:0000259" key="4">
    <source>
        <dbReference type="Pfam" id="PF13088"/>
    </source>
</evidence>
<organism evidence="5 6">
    <name type="scientific">Paenibacillus thalictri</name>
    <dbReference type="NCBI Taxonomy" id="2527873"/>
    <lineage>
        <taxon>Bacteria</taxon>
        <taxon>Bacillati</taxon>
        <taxon>Bacillota</taxon>
        <taxon>Bacilli</taxon>
        <taxon>Bacillales</taxon>
        <taxon>Paenibacillaceae</taxon>
        <taxon>Paenibacillus</taxon>
    </lineage>
</organism>
<dbReference type="RefSeq" id="WP_131013621.1">
    <property type="nucleotide sequence ID" value="NZ_SIRE01000008.1"/>
</dbReference>